<sequence>MTTIIPNKGNATSSLLDVWQAHIQRQQTERASSAAAAPTAIAGSQGEKRAAQAAGAVGASNASNVPTAAGSAAATANDGDKRPSVVDTDRVNSLRDANESARHVGQSIAGAKGDAGGGGGAGEASDGGLSPIVRQTIEKLKQMLAKVMAQLEAVRNNDTMPPEVKLQQTTVLSAQAMTIQGQIQALMDPTKTKGTRVDTTA</sequence>
<evidence type="ECO:0000256" key="1">
    <source>
        <dbReference type="SAM" id="MobiDB-lite"/>
    </source>
</evidence>
<feature type="region of interest" description="Disordered" evidence="1">
    <location>
        <begin position="70"/>
        <end position="127"/>
    </location>
</feature>
<dbReference type="KEGG" id="ppul:RO07_16700"/>
<reference evidence="3 5" key="3">
    <citation type="submission" date="2018-06" db="EMBL/GenBank/DDBJ databases">
        <authorList>
            <consortium name="Pathogen Informatics"/>
            <person name="Doyle S."/>
        </authorList>
    </citation>
    <scope>NUCLEOTIDE SEQUENCE [LARGE SCALE GENOMIC DNA]</scope>
    <source>
        <strain evidence="3 5">NCTC13159</strain>
    </source>
</reference>
<dbReference type="Proteomes" id="UP000254589">
    <property type="component" value="Unassembled WGS sequence"/>
</dbReference>
<feature type="compositionally biased region" description="Gly residues" evidence="1">
    <location>
        <begin position="113"/>
        <end position="122"/>
    </location>
</feature>
<organism evidence="3 5">
    <name type="scientific">Pandoraea pulmonicola</name>
    <dbReference type="NCBI Taxonomy" id="93221"/>
    <lineage>
        <taxon>Bacteria</taxon>
        <taxon>Pseudomonadati</taxon>
        <taxon>Pseudomonadota</taxon>
        <taxon>Betaproteobacteria</taxon>
        <taxon>Burkholderiales</taxon>
        <taxon>Burkholderiaceae</taxon>
        <taxon>Pandoraea</taxon>
    </lineage>
</organism>
<reference evidence="4" key="1">
    <citation type="submission" date="2014-12" db="EMBL/GenBank/DDBJ databases">
        <title>Complete Genome Sequencing of Pandoraea pulmonicola DSM 16583.</title>
        <authorList>
            <person name="Chan K.-G."/>
        </authorList>
    </citation>
    <scope>NUCLEOTIDE SEQUENCE [LARGE SCALE GENOMIC DNA]</scope>
    <source>
        <strain evidence="4">DSM 16583</strain>
    </source>
</reference>
<gene>
    <name evidence="3" type="ORF">NCTC13159_00880</name>
    <name evidence="2" type="ORF">RO07_16700</name>
</gene>
<proteinExistence type="predicted"/>
<dbReference type="Proteomes" id="UP000035086">
    <property type="component" value="Chromosome"/>
</dbReference>
<name>A0AAJ4Z9W2_PANPU</name>
<reference evidence="2" key="2">
    <citation type="submission" date="2016-11" db="EMBL/GenBank/DDBJ databases">
        <title>Complete Genome Sequencing of Pandoraea pulmonicola DSM 16583.</title>
        <authorList>
            <person name="Chan K.-G."/>
        </authorList>
    </citation>
    <scope>NUCLEOTIDE SEQUENCE</scope>
    <source>
        <strain evidence="2">DSM 16583</strain>
    </source>
</reference>
<dbReference type="AlphaFoldDB" id="A0AAJ4Z9W2"/>
<evidence type="ECO:0000313" key="2">
    <source>
        <dbReference type="EMBL" id="AJC21712.1"/>
    </source>
</evidence>
<dbReference type="RefSeq" id="WP_039409731.1">
    <property type="nucleotide sequence ID" value="NZ_CP010310.2"/>
</dbReference>
<evidence type="ECO:0000313" key="5">
    <source>
        <dbReference type="Proteomes" id="UP000254589"/>
    </source>
</evidence>
<feature type="compositionally biased region" description="Basic and acidic residues" evidence="1">
    <location>
        <begin position="78"/>
        <end position="102"/>
    </location>
</feature>
<evidence type="ECO:0000313" key="3">
    <source>
        <dbReference type="EMBL" id="SUA89414.1"/>
    </source>
</evidence>
<keyword evidence="4" id="KW-1185">Reference proteome</keyword>
<evidence type="ECO:0000313" key="4">
    <source>
        <dbReference type="Proteomes" id="UP000035086"/>
    </source>
</evidence>
<evidence type="ECO:0008006" key="6">
    <source>
        <dbReference type="Google" id="ProtNLM"/>
    </source>
</evidence>
<dbReference type="EMBL" id="CP010310">
    <property type="protein sequence ID" value="AJC21712.1"/>
    <property type="molecule type" value="Genomic_DNA"/>
</dbReference>
<accession>A0AAJ4Z9W2</accession>
<dbReference type="EMBL" id="UGSJ01000001">
    <property type="protein sequence ID" value="SUA89414.1"/>
    <property type="molecule type" value="Genomic_DNA"/>
</dbReference>
<protein>
    <recommendedName>
        <fullName evidence="6">FlxA-like protein</fullName>
    </recommendedName>
</protein>